<dbReference type="AlphaFoldDB" id="A0A0L9UMV7"/>
<dbReference type="EMBL" id="CM003375">
    <property type="protein sequence ID" value="KOM44073.1"/>
    <property type="molecule type" value="Genomic_DNA"/>
</dbReference>
<name>A0A0L9UMV7_PHAAN</name>
<gene>
    <name evidence="1" type="ORF">LR48_Vigan05g167800</name>
</gene>
<evidence type="ECO:0000313" key="1">
    <source>
        <dbReference type="EMBL" id="KOM44073.1"/>
    </source>
</evidence>
<proteinExistence type="predicted"/>
<accession>A0A0L9UMV7</accession>
<dbReference type="PANTHER" id="PTHR48206">
    <property type="entry name" value="CHLOROPLAST SENSOR KINASE, CHLOROPLASTIC"/>
    <property type="match status" value="1"/>
</dbReference>
<dbReference type="InterPro" id="IPR053334">
    <property type="entry name" value="Chloroplast_Sensor_Kinase"/>
</dbReference>
<dbReference type="Proteomes" id="UP000053144">
    <property type="component" value="Chromosome 5"/>
</dbReference>
<reference evidence="2" key="1">
    <citation type="journal article" date="2015" name="Proc. Natl. Acad. Sci. U.S.A.">
        <title>Genome sequencing of adzuki bean (Vigna angularis) provides insight into high starch and low fat accumulation and domestication.</title>
        <authorList>
            <person name="Yang K."/>
            <person name="Tian Z."/>
            <person name="Chen C."/>
            <person name="Luo L."/>
            <person name="Zhao B."/>
            <person name="Wang Z."/>
            <person name="Yu L."/>
            <person name="Li Y."/>
            <person name="Sun Y."/>
            <person name="Li W."/>
            <person name="Chen Y."/>
            <person name="Li Y."/>
            <person name="Zhang Y."/>
            <person name="Ai D."/>
            <person name="Zhao J."/>
            <person name="Shang C."/>
            <person name="Ma Y."/>
            <person name="Wu B."/>
            <person name="Wang M."/>
            <person name="Gao L."/>
            <person name="Sun D."/>
            <person name="Zhang P."/>
            <person name="Guo F."/>
            <person name="Wang W."/>
            <person name="Li Y."/>
            <person name="Wang J."/>
            <person name="Varshney R.K."/>
            <person name="Wang J."/>
            <person name="Ling H.Q."/>
            <person name="Wan P."/>
        </authorList>
    </citation>
    <scope>NUCLEOTIDE SEQUENCE</scope>
    <source>
        <strain evidence="2">cv. Jingnong 6</strain>
    </source>
</reference>
<dbReference type="PANTHER" id="PTHR48206:SF1">
    <property type="entry name" value="CHLOROPLAST SENSOR KINASE, CHLOROPLASTIC"/>
    <property type="match status" value="1"/>
</dbReference>
<dbReference type="Gramene" id="KOM44073">
    <property type="protein sequence ID" value="KOM44073"/>
    <property type="gene ID" value="LR48_Vigan05g167800"/>
</dbReference>
<evidence type="ECO:0000313" key="2">
    <source>
        <dbReference type="Proteomes" id="UP000053144"/>
    </source>
</evidence>
<sequence>MLICAASAGVTHTPPHSSLSFCSSNAKSHRIFSNSVSLPITHNDNPTSDSDDALHLIVPSATAVASAIRKASTSPVQFTQTLQTNRQTELVLPSTDFHRLCLHQLHLFCRIVREALLSVCVSAAMSLPRRGCEALSFD</sequence>
<dbReference type="STRING" id="3914.A0A0L9UMV7"/>
<organism evidence="1 2">
    <name type="scientific">Phaseolus angularis</name>
    <name type="common">Azuki bean</name>
    <name type="synonym">Vigna angularis</name>
    <dbReference type="NCBI Taxonomy" id="3914"/>
    <lineage>
        <taxon>Eukaryota</taxon>
        <taxon>Viridiplantae</taxon>
        <taxon>Streptophyta</taxon>
        <taxon>Embryophyta</taxon>
        <taxon>Tracheophyta</taxon>
        <taxon>Spermatophyta</taxon>
        <taxon>Magnoliopsida</taxon>
        <taxon>eudicotyledons</taxon>
        <taxon>Gunneridae</taxon>
        <taxon>Pentapetalae</taxon>
        <taxon>rosids</taxon>
        <taxon>fabids</taxon>
        <taxon>Fabales</taxon>
        <taxon>Fabaceae</taxon>
        <taxon>Papilionoideae</taxon>
        <taxon>50 kb inversion clade</taxon>
        <taxon>NPAAA clade</taxon>
        <taxon>indigoferoid/millettioid clade</taxon>
        <taxon>Phaseoleae</taxon>
        <taxon>Vigna</taxon>
    </lineage>
</organism>
<protein>
    <submittedName>
        <fullName evidence="1">Uncharacterized protein</fullName>
    </submittedName>
</protein>